<dbReference type="PROSITE" id="PS50863">
    <property type="entry name" value="B3"/>
    <property type="match status" value="2"/>
</dbReference>
<name>A0A5J9WN51_9POAL</name>
<evidence type="ECO:0000313" key="8">
    <source>
        <dbReference type="EMBL" id="TVU49365.1"/>
    </source>
</evidence>
<dbReference type="Proteomes" id="UP000324897">
    <property type="component" value="Chromosome 6"/>
</dbReference>
<dbReference type="SMART" id="SM01019">
    <property type="entry name" value="B3"/>
    <property type="match status" value="2"/>
</dbReference>
<evidence type="ECO:0000256" key="4">
    <source>
        <dbReference type="ARBA" id="ARBA00023163"/>
    </source>
</evidence>
<sequence length="377" mass="43537">LFGLVAWQMIEKGCTSCKEWQEHYYWEHMDVTKIRFFKLMTGDFAGGMSIPAKFVENFNGKITKEFNLKASNGETWHVGVEKDADELFLKSGWEDFIKAHELQENDLLIFTCSGNSSFDVLVFEASGCEKVSSQFANKTGPNMLKNYVDKPNWLQHDERCSLSDSEDTTTPPQLVGSRQDATTSQNCSGKKPKNKYTLVQIVCIMFTGTLSKSPNSSNYHVKSEAIGEEDSDEGYSNHNYYYSRIADRLSDEEKEEVLTLSSIRSDNPAFFTVLQMSHVRRRSNFLIFPRRFVADHLDNRLHEITLCRPNRKDKWCVKYKRGRDSQGIRNYNFFKFVRENKLREGDICAFELMKGARRTTMTVHAIRKVDQKFTLVG</sequence>
<organism evidence="8 9">
    <name type="scientific">Eragrostis curvula</name>
    <name type="common">weeping love grass</name>
    <dbReference type="NCBI Taxonomy" id="38414"/>
    <lineage>
        <taxon>Eukaryota</taxon>
        <taxon>Viridiplantae</taxon>
        <taxon>Streptophyta</taxon>
        <taxon>Embryophyta</taxon>
        <taxon>Tracheophyta</taxon>
        <taxon>Spermatophyta</taxon>
        <taxon>Magnoliopsida</taxon>
        <taxon>Liliopsida</taxon>
        <taxon>Poales</taxon>
        <taxon>Poaceae</taxon>
        <taxon>PACMAD clade</taxon>
        <taxon>Chloridoideae</taxon>
        <taxon>Eragrostideae</taxon>
        <taxon>Eragrostidinae</taxon>
        <taxon>Eragrostis</taxon>
    </lineage>
</organism>
<keyword evidence="2" id="KW-0805">Transcription regulation</keyword>
<feature type="non-terminal residue" evidence="8">
    <location>
        <position position="1"/>
    </location>
</feature>
<dbReference type="Gene3D" id="2.40.330.10">
    <property type="entry name" value="DNA-binding pseudobarrel domain"/>
    <property type="match status" value="2"/>
</dbReference>
<dbReference type="PANTHER" id="PTHR31391:SF70">
    <property type="entry name" value="B3 DOMAIN-CONTAINING PROTEIN OS03G0622200"/>
    <property type="match status" value="1"/>
</dbReference>
<dbReference type="AlphaFoldDB" id="A0A5J9WN51"/>
<keyword evidence="9" id="KW-1185">Reference proteome</keyword>
<keyword evidence="5" id="KW-0539">Nucleus</keyword>
<evidence type="ECO:0000256" key="1">
    <source>
        <dbReference type="ARBA" id="ARBA00004123"/>
    </source>
</evidence>
<feature type="region of interest" description="Disordered" evidence="6">
    <location>
        <begin position="160"/>
        <end position="191"/>
    </location>
</feature>
<dbReference type="SUPFAM" id="SSF101936">
    <property type="entry name" value="DNA-binding pseudobarrel domain"/>
    <property type="match status" value="2"/>
</dbReference>
<comment type="caution">
    <text evidence="8">The sequence shown here is derived from an EMBL/GenBank/DDBJ whole genome shotgun (WGS) entry which is preliminary data.</text>
</comment>
<dbReference type="Pfam" id="PF02362">
    <property type="entry name" value="B3"/>
    <property type="match status" value="2"/>
</dbReference>
<dbReference type="GO" id="GO:0005634">
    <property type="term" value="C:nucleus"/>
    <property type="evidence" value="ECO:0007669"/>
    <property type="project" value="UniProtKB-SubCell"/>
</dbReference>
<evidence type="ECO:0000256" key="2">
    <source>
        <dbReference type="ARBA" id="ARBA00023015"/>
    </source>
</evidence>
<dbReference type="PANTHER" id="PTHR31391">
    <property type="entry name" value="B3 DOMAIN-CONTAINING PROTEIN OS11G0197600-RELATED"/>
    <property type="match status" value="1"/>
</dbReference>
<gene>
    <name evidence="8" type="ORF">EJB05_00673</name>
</gene>
<dbReference type="CDD" id="cd10017">
    <property type="entry name" value="B3_DNA"/>
    <property type="match status" value="2"/>
</dbReference>
<keyword evidence="3" id="KW-0238">DNA-binding</keyword>
<evidence type="ECO:0000256" key="3">
    <source>
        <dbReference type="ARBA" id="ARBA00023125"/>
    </source>
</evidence>
<accession>A0A5J9WN51</accession>
<dbReference type="InterPro" id="IPR015300">
    <property type="entry name" value="DNA-bd_pseudobarrel_sf"/>
</dbReference>
<feature type="domain" description="TF-B3" evidence="7">
    <location>
        <begin position="271"/>
        <end position="369"/>
    </location>
</feature>
<proteinExistence type="predicted"/>
<comment type="subcellular location">
    <subcellularLocation>
        <location evidence="1">Nucleus</location>
    </subcellularLocation>
</comment>
<evidence type="ECO:0000256" key="5">
    <source>
        <dbReference type="ARBA" id="ARBA00023242"/>
    </source>
</evidence>
<evidence type="ECO:0000259" key="7">
    <source>
        <dbReference type="PROSITE" id="PS50863"/>
    </source>
</evidence>
<dbReference type="InterPro" id="IPR044837">
    <property type="entry name" value="REM16-like"/>
</dbReference>
<evidence type="ECO:0000313" key="9">
    <source>
        <dbReference type="Proteomes" id="UP000324897"/>
    </source>
</evidence>
<protein>
    <recommendedName>
        <fullName evidence="7">TF-B3 domain-containing protein</fullName>
    </recommendedName>
</protein>
<keyword evidence="4" id="KW-0804">Transcription</keyword>
<reference evidence="8 9" key="1">
    <citation type="journal article" date="2019" name="Sci. Rep.">
        <title>A high-quality genome of Eragrostis curvula grass provides insights into Poaceae evolution and supports new strategies to enhance forage quality.</title>
        <authorList>
            <person name="Carballo J."/>
            <person name="Santos B.A.C.M."/>
            <person name="Zappacosta D."/>
            <person name="Garbus I."/>
            <person name="Selva J.P."/>
            <person name="Gallo C.A."/>
            <person name="Diaz A."/>
            <person name="Albertini E."/>
            <person name="Caccamo M."/>
            <person name="Echenique V."/>
        </authorList>
    </citation>
    <scope>NUCLEOTIDE SEQUENCE [LARGE SCALE GENOMIC DNA]</scope>
    <source>
        <strain evidence="9">cv. Victoria</strain>
        <tissue evidence="8">Leaf</tissue>
    </source>
</reference>
<dbReference type="InterPro" id="IPR003340">
    <property type="entry name" value="B3_DNA-bd"/>
</dbReference>
<dbReference type="EMBL" id="RWGY01000002">
    <property type="protein sequence ID" value="TVU49365.1"/>
    <property type="molecule type" value="Genomic_DNA"/>
</dbReference>
<dbReference type="OrthoDB" id="590488at2759"/>
<evidence type="ECO:0000256" key="6">
    <source>
        <dbReference type="SAM" id="MobiDB-lite"/>
    </source>
</evidence>
<feature type="domain" description="TF-B3" evidence="7">
    <location>
        <begin position="33"/>
        <end position="126"/>
    </location>
</feature>
<feature type="compositionally biased region" description="Polar residues" evidence="6">
    <location>
        <begin position="179"/>
        <end position="188"/>
    </location>
</feature>
<dbReference type="GO" id="GO:0003677">
    <property type="term" value="F:DNA binding"/>
    <property type="evidence" value="ECO:0007669"/>
    <property type="project" value="UniProtKB-KW"/>
</dbReference>